<organism evidence="6 7">
    <name type="scientific">Enterococcus devriesei</name>
    <dbReference type="NCBI Taxonomy" id="319970"/>
    <lineage>
        <taxon>Bacteria</taxon>
        <taxon>Bacillati</taxon>
        <taxon>Bacillota</taxon>
        <taxon>Bacilli</taxon>
        <taxon>Lactobacillales</taxon>
        <taxon>Enterococcaceae</taxon>
        <taxon>Enterococcus</taxon>
    </lineage>
</organism>
<dbReference type="InterPro" id="IPR004370">
    <property type="entry name" value="4-OT-like_dom"/>
</dbReference>
<dbReference type="Proteomes" id="UP000183700">
    <property type="component" value="Unassembled WGS sequence"/>
</dbReference>
<keyword evidence="2 4" id="KW-0413">Isomerase</keyword>
<proteinExistence type="inferred from homology"/>
<evidence type="ECO:0000313" key="7">
    <source>
        <dbReference type="Proteomes" id="UP000183700"/>
    </source>
</evidence>
<dbReference type="EC" id="5.3.2.-" evidence="4"/>
<dbReference type="AlphaFoldDB" id="A0A1L8T041"/>
<dbReference type="InterPro" id="IPR014347">
    <property type="entry name" value="Tautomerase/MIF_sf"/>
</dbReference>
<comment type="caution">
    <text evidence="6">The sequence shown here is derived from an EMBL/GenBank/DDBJ whole genome shotgun (WGS) entry which is preliminary data.</text>
</comment>
<comment type="similarity">
    <text evidence="1 4">Belongs to the 4-oxalocrotonate tautomerase family.</text>
</comment>
<dbReference type="NCBIfam" id="NF002571">
    <property type="entry name" value="PRK02220.1"/>
    <property type="match status" value="1"/>
</dbReference>
<dbReference type="RefSeq" id="WP_071860977.1">
    <property type="nucleotide sequence ID" value="NZ_CAURXW010000007.1"/>
</dbReference>
<dbReference type="NCBIfam" id="TIGR00013">
    <property type="entry name" value="taut"/>
    <property type="match status" value="1"/>
</dbReference>
<dbReference type="OrthoDB" id="5405937at2"/>
<dbReference type="PANTHER" id="PTHR35530">
    <property type="entry name" value="TAUTOMERASE-RELATED"/>
    <property type="match status" value="1"/>
</dbReference>
<evidence type="ECO:0000313" key="6">
    <source>
        <dbReference type="EMBL" id="OJG37494.1"/>
    </source>
</evidence>
<dbReference type="InterPro" id="IPR018191">
    <property type="entry name" value="4-OT"/>
</dbReference>
<keyword evidence="7" id="KW-1185">Reference proteome</keyword>
<dbReference type="Gene3D" id="3.30.429.10">
    <property type="entry name" value="Macrophage Migration Inhibitory Factor"/>
    <property type="match status" value="1"/>
</dbReference>
<evidence type="ECO:0000256" key="4">
    <source>
        <dbReference type="RuleBase" id="RU362032"/>
    </source>
</evidence>
<dbReference type="GO" id="GO:0016853">
    <property type="term" value="F:isomerase activity"/>
    <property type="evidence" value="ECO:0007669"/>
    <property type="project" value="UniProtKB-UniRule"/>
</dbReference>
<dbReference type="STRING" id="319970.RV00_GL000451"/>
<dbReference type="PANTHER" id="PTHR35530:SF1">
    <property type="entry name" value="2-HYDROXYMUCONATE TAUTOMERASE"/>
    <property type="match status" value="1"/>
</dbReference>
<feature type="domain" description="4-oxalocrotonate tautomerase-like" evidence="5">
    <location>
        <begin position="2"/>
        <end position="56"/>
    </location>
</feature>
<name>A0A1L8T041_9ENTE</name>
<evidence type="ECO:0000256" key="1">
    <source>
        <dbReference type="ARBA" id="ARBA00006723"/>
    </source>
</evidence>
<evidence type="ECO:0000259" key="5">
    <source>
        <dbReference type="Pfam" id="PF01361"/>
    </source>
</evidence>
<evidence type="ECO:0000256" key="3">
    <source>
        <dbReference type="PIRSR" id="PIRSR618191-1"/>
    </source>
</evidence>
<feature type="active site" description="Proton acceptor; via imino nitrogen" evidence="3">
    <location>
        <position position="2"/>
    </location>
</feature>
<dbReference type="EMBL" id="JXKM01000001">
    <property type="protein sequence ID" value="OJG37494.1"/>
    <property type="molecule type" value="Genomic_DNA"/>
</dbReference>
<accession>A0A1L8T041</accession>
<dbReference type="Pfam" id="PF01361">
    <property type="entry name" value="Tautomerase"/>
    <property type="match status" value="1"/>
</dbReference>
<sequence length="58" mass="6653">MPFVHIELVEGRTQEQLTKMVEEVTEAVSRTAGAPKENIHVIINEMQKDRYAQGGKWK</sequence>
<gene>
    <name evidence="6" type="ORF">RV00_GL000451</name>
</gene>
<protein>
    <recommendedName>
        <fullName evidence="4">Tautomerase</fullName>
        <ecNumber evidence="4">5.3.2.-</ecNumber>
    </recommendedName>
</protein>
<evidence type="ECO:0000256" key="2">
    <source>
        <dbReference type="ARBA" id="ARBA00023235"/>
    </source>
</evidence>
<reference evidence="6 7" key="1">
    <citation type="submission" date="2014-12" db="EMBL/GenBank/DDBJ databases">
        <title>Draft genome sequences of 29 type strains of Enterococci.</title>
        <authorList>
            <person name="Zhong Z."/>
            <person name="Sun Z."/>
            <person name="Liu W."/>
            <person name="Zhang W."/>
            <person name="Zhang H."/>
        </authorList>
    </citation>
    <scope>NUCLEOTIDE SEQUENCE [LARGE SCALE GENOMIC DNA]</scope>
    <source>
        <strain evidence="6 7">DSM 22802</strain>
    </source>
</reference>
<dbReference type="SUPFAM" id="SSF55331">
    <property type="entry name" value="Tautomerase/MIF"/>
    <property type="match status" value="1"/>
</dbReference>